<accession>A0A8J6P8Q0</accession>
<organism evidence="2 3">
    <name type="scientific">Candidatus Thiopontia autotrophica</name>
    <dbReference type="NCBI Taxonomy" id="2841688"/>
    <lineage>
        <taxon>Bacteria</taxon>
        <taxon>Pseudomonadati</taxon>
        <taxon>Pseudomonadota</taxon>
        <taxon>Gammaproteobacteria</taxon>
        <taxon>Candidatus Thiopontia</taxon>
    </lineage>
</organism>
<evidence type="ECO:0000313" key="3">
    <source>
        <dbReference type="Proteomes" id="UP000654401"/>
    </source>
</evidence>
<dbReference type="EMBL" id="JACNFK010000030">
    <property type="protein sequence ID" value="MBC8519957.1"/>
    <property type="molecule type" value="Genomic_DNA"/>
</dbReference>
<evidence type="ECO:0000256" key="1">
    <source>
        <dbReference type="SAM" id="MobiDB-lite"/>
    </source>
</evidence>
<feature type="region of interest" description="Disordered" evidence="1">
    <location>
        <begin position="83"/>
        <end position="103"/>
    </location>
</feature>
<protein>
    <submittedName>
        <fullName evidence="2">Uncharacterized protein</fullName>
    </submittedName>
</protein>
<dbReference type="AlphaFoldDB" id="A0A8J6P8Q0"/>
<gene>
    <name evidence="2" type="ORF">H8D24_06090</name>
</gene>
<dbReference type="Proteomes" id="UP000654401">
    <property type="component" value="Unassembled WGS sequence"/>
</dbReference>
<evidence type="ECO:0000313" key="2">
    <source>
        <dbReference type="EMBL" id="MBC8519957.1"/>
    </source>
</evidence>
<reference evidence="2 3" key="1">
    <citation type="submission" date="2020-08" db="EMBL/GenBank/DDBJ databases">
        <title>Bridging the membrane lipid divide: bacteria of the FCB group superphylum have the potential to synthesize archaeal ether lipids.</title>
        <authorList>
            <person name="Villanueva L."/>
            <person name="Von Meijenfeldt F.A.B."/>
            <person name="Westbye A.B."/>
            <person name="Yadav S."/>
            <person name="Hopmans E.C."/>
            <person name="Dutilh B.E."/>
            <person name="Sinninghe Damste J.S."/>
        </authorList>
    </citation>
    <scope>NUCLEOTIDE SEQUENCE [LARGE SCALE GENOMIC DNA]</scope>
    <source>
        <strain evidence="2">NIOZ-UU100</strain>
    </source>
</reference>
<sequence>MKSNQNAWLVKRVFHVASSSGRLEQLPDVLDIVWNSRGNKLYLTYDIRTTDYLTVLNHLSNADVIVRQTFWSRLLGKFHQYSDRTGRENASARPAPCCNKPPK</sequence>
<name>A0A8J6P8Q0_9GAMM</name>
<comment type="caution">
    <text evidence="2">The sequence shown here is derived from an EMBL/GenBank/DDBJ whole genome shotgun (WGS) entry which is preliminary data.</text>
</comment>
<proteinExistence type="predicted"/>